<feature type="domain" description="RNA polymerase sigma factor 70 region 4 type 2" evidence="7">
    <location>
        <begin position="114"/>
        <end position="154"/>
    </location>
</feature>
<proteinExistence type="inferred from homology"/>
<dbReference type="InterPro" id="IPR013249">
    <property type="entry name" value="RNA_pol_sigma70_r4_t2"/>
</dbReference>
<dbReference type="Pfam" id="PF04542">
    <property type="entry name" value="Sigma70_r2"/>
    <property type="match status" value="1"/>
</dbReference>
<keyword evidence="4" id="KW-0238">DNA-binding</keyword>
<protein>
    <submittedName>
        <fullName evidence="8">ECF RNA polymerase sigma factor SigX</fullName>
    </submittedName>
</protein>
<dbReference type="EMBL" id="VSSQ01071502">
    <property type="protein sequence ID" value="MPN23097.1"/>
    <property type="molecule type" value="Genomic_DNA"/>
</dbReference>
<keyword evidence="5" id="KW-0804">Transcription</keyword>
<dbReference type="InterPro" id="IPR014284">
    <property type="entry name" value="RNA_pol_sigma-70_dom"/>
</dbReference>
<dbReference type="AlphaFoldDB" id="A0A645G856"/>
<comment type="similarity">
    <text evidence="1">Belongs to the sigma-70 factor family. ECF subfamily.</text>
</comment>
<evidence type="ECO:0000256" key="1">
    <source>
        <dbReference type="ARBA" id="ARBA00010641"/>
    </source>
</evidence>
<comment type="caution">
    <text evidence="8">The sequence shown here is derived from an EMBL/GenBank/DDBJ whole genome shotgun (WGS) entry which is preliminary data.</text>
</comment>
<name>A0A645G856_9ZZZZ</name>
<accession>A0A645G856</accession>
<dbReference type="PANTHER" id="PTHR43133">
    <property type="entry name" value="RNA POLYMERASE ECF-TYPE SIGMA FACTO"/>
    <property type="match status" value="1"/>
</dbReference>
<dbReference type="GO" id="GO:0003677">
    <property type="term" value="F:DNA binding"/>
    <property type="evidence" value="ECO:0007669"/>
    <property type="project" value="UniProtKB-KW"/>
</dbReference>
<dbReference type="Gene3D" id="1.10.1740.10">
    <property type="match status" value="1"/>
</dbReference>
<dbReference type="SUPFAM" id="SSF88659">
    <property type="entry name" value="Sigma3 and sigma4 domains of RNA polymerase sigma factors"/>
    <property type="match status" value="1"/>
</dbReference>
<dbReference type="PANTHER" id="PTHR43133:SF8">
    <property type="entry name" value="RNA POLYMERASE SIGMA FACTOR HI_1459-RELATED"/>
    <property type="match status" value="1"/>
</dbReference>
<evidence type="ECO:0000256" key="4">
    <source>
        <dbReference type="ARBA" id="ARBA00023125"/>
    </source>
</evidence>
<dbReference type="InterPro" id="IPR013325">
    <property type="entry name" value="RNA_pol_sigma_r2"/>
</dbReference>
<dbReference type="Pfam" id="PF08281">
    <property type="entry name" value="Sigma70_r4_2"/>
    <property type="match status" value="1"/>
</dbReference>
<sequence>MEDFYKKYCLGIKGFISKKIDDEGVVEEIANDVMLAAINSGEKFEGRCSEFSWLCSIANHKIVDYYRKKKLKTVLFSVSPVFEEIADKSLSPERDVLKNELKEEIKKTFQEIGASYKKILRLKYIEGWKVSEIAKKTKTTIKSVESKLTRAKKQFRQAWVYDQKKN</sequence>
<dbReference type="InterPro" id="IPR039425">
    <property type="entry name" value="RNA_pol_sigma-70-like"/>
</dbReference>
<dbReference type="Gene3D" id="1.10.10.10">
    <property type="entry name" value="Winged helix-like DNA-binding domain superfamily/Winged helix DNA-binding domain"/>
    <property type="match status" value="1"/>
</dbReference>
<dbReference type="InterPro" id="IPR007627">
    <property type="entry name" value="RNA_pol_sigma70_r2"/>
</dbReference>
<dbReference type="SUPFAM" id="SSF88946">
    <property type="entry name" value="Sigma2 domain of RNA polymerase sigma factors"/>
    <property type="match status" value="1"/>
</dbReference>
<gene>
    <name evidence="8" type="primary">sigX_3</name>
    <name evidence="8" type="ORF">SDC9_170482</name>
</gene>
<evidence type="ECO:0000256" key="2">
    <source>
        <dbReference type="ARBA" id="ARBA00023015"/>
    </source>
</evidence>
<evidence type="ECO:0000256" key="5">
    <source>
        <dbReference type="ARBA" id="ARBA00023163"/>
    </source>
</evidence>
<keyword evidence="2" id="KW-0805">Transcription regulation</keyword>
<evidence type="ECO:0000259" key="6">
    <source>
        <dbReference type="Pfam" id="PF04542"/>
    </source>
</evidence>
<evidence type="ECO:0000256" key="3">
    <source>
        <dbReference type="ARBA" id="ARBA00023082"/>
    </source>
</evidence>
<keyword evidence="3" id="KW-0731">Sigma factor</keyword>
<dbReference type="GO" id="GO:0016987">
    <property type="term" value="F:sigma factor activity"/>
    <property type="evidence" value="ECO:0007669"/>
    <property type="project" value="UniProtKB-KW"/>
</dbReference>
<dbReference type="InterPro" id="IPR036388">
    <property type="entry name" value="WH-like_DNA-bd_sf"/>
</dbReference>
<organism evidence="8">
    <name type="scientific">bioreactor metagenome</name>
    <dbReference type="NCBI Taxonomy" id="1076179"/>
    <lineage>
        <taxon>unclassified sequences</taxon>
        <taxon>metagenomes</taxon>
        <taxon>ecological metagenomes</taxon>
    </lineage>
</organism>
<reference evidence="8" key="1">
    <citation type="submission" date="2019-08" db="EMBL/GenBank/DDBJ databases">
        <authorList>
            <person name="Kucharzyk K."/>
            <person name="Murdoch R.W."/>
            <person name="Higgins S."/>
            <person name="Loffler F."/>
        </authorList>
    </citation>
    <scope>NUCLEOTIDE SEQUENCE</scope>
</reference>
<evidence type="ECO:0000259" key="7">
    <source>
        <dbReference type="Pfam" id="PF08281"/>
    </source>
</evidence>
<dbReference type="GO" id="GO:0006352">
    <property type="term" value="P:DNA-templated transcription initiation"/>
    <property type="evidence" value="ECO:0007669"/>
    <property type="project" value="InterPro"/>
</dbReference>
<dbReference type="NCBIfam" id="TIGR02937">
    <property type="entry name" value="sigma70-ECF"/>
    <property type="match status" value="1"/>
</dbReference>
<feature type="domain" description="RNA polymerase sigma-70 region 2" evidence="6">
    <location>
        <begin position="12"/>
        <end position="70"/>
    </location>
</feature>
<evidence type="ECO:0000313" key="8">
    <source>
        <dbReference type="EMBL" id="MPN23097.1"/>
    </source>
</evidence>
<dbReference type="InterPro" id="IPR013324">
    <property type="entry name" value="RNA_pol_sigma_r3/r4-like"/>
</dbReference>